<dbReference type="HOGENOM" id="CLU_3401698_0_0_6"/>
<proteinExistence type="predicted"/>
<gene>
    <name evidence="1" type="ORF">F927_01723</name>
</gene>
<sequence>MKFVVYRVRFYKNQLSAVWDSKVSVWDTIQ</sequence>
<dbReference type="AlphaFoldDB" id="N9GMB7"/>
<name>N9GMB7_ACIHA</name>
<evidence type="ECO:0000313" key="2">
    <source>
        <dbReference type="Proteomes" id="UP000017667"/>
    </source>
</evidence>
<dbReference type="Proteomes" id="UP000017667">
    <property type="component" value="Unassembled WGS sequence"/>
</dbReference>
<dbReference type="EMBL" id="APQQ01000020">
    <property type="protein sequence ID" value="ENW18279.1"/>
    <property type="molecule type" value="Genomic_DNA"/>
</dbReference>
<comment type="caution">
    <text evidence="1">The sequence shown here is derived from an EMBL/GenBank/DDBJ whole genome shotgun (WGS) entry which is preliminary data.</text>
</comment>
<protein>
    <submittedName>
        <fullName evidence="1">Uncharacterized protein</fullName>
    </submittedName>
</protein>
<accession>N9GMB7</accession>
<reference evidence="1 2" key="1">
    <citation type="submission" date="2013-02" db="EMBL/GenBank/DDBJ databases">
        <title>The Genome Sequence of Acinetobacter haemolyticus CIP 64.3.</title>
        <authorList>
            <consortium name="The Broad Institute Genome Sequencing Platform"/>
            <consortium name="The Broad Institute Genome Sequencing Center for Infectious Disease"/>
            <person name="Cerqueira G."/>
            <person name="Feldgarden M."/>
            <person name="Courvalin P."/>
            <person name="Perichon B."/>
            <person name="Grillot-Courvalin C."/>
            <person name="Clermont D."/>
            <person name="Rocha E."/>
            <person name="Yoon E.-J."/>
            <person name="Nemec A."/>
            <person name="Walker B."/>
            <person name="Young S.K."/>
            <person name="Zeng Q."/>
            <person name="Gargeya S."/>
            <person name="Fitzgerald M."/>
            <person name="Haas B."/>
            <person name="Abouelleil A."/>
            <person name="Alvarado L."/>
            <person name="Arachchi H.M."/>
            <person name="Berlin A.M."/>
            <person name="Chapman S.B."/>
            <person name="Dewar J."/>
            <person name="Goldberg J."/>
            <person name="Griggs A."/>
            <person name="Gujja S."/>
            <person name="Hansen M."/>
            <person name="Howarth C."/>
            <person name="Imamovic A."/>
            <person name="Larimer J."/>
            <person name="McCowan C."/>
            <person name="Murphy C."/>
            <person name="Neiman D."/>
            <person name="Pearson M."/>
            <person name="Priest M."/>
            <person name="Roberts A."/>
            <person name="Saif S."/>
            <person name="Shea T."/>
            <person name="Sisk P."/>
            <person name="Sykes S."/>
            <person name="Wortman J."/>
            <person name="Nusbaum C."/>
            <person name="Birren B."/>
        </authorList>
    </citation>
    <scope>NUCLEOTIDE SEQUENCE [LARGE SCALE GENOMIC DNA]</scope>
    <source>
        <strain evidence="1 2">CIP 64.3</strain>
    </source>
</reference>
<keyword evidence="2" id="KW-1185">Reference proteome</keyword>
<organism evidence="1 2">
    <name type="scientific">Acinetobacter haemolyticus CIP 64.3 = MTCC 9819</name>
    <dbReference type="NCBI Taxonomy" id="1217659"/>
    <lineage>
        <taxon>Bacteria</taxon>
        <taxon>Pseudomonadati</taxon>
        <taxon>Pseudomonadota</taxon>
        <taxon>Gammaproteobacteria</taxon>
        <taxon>Moraxellales</taxon>
        <taxon>Moraxellaceae</taxon>
        <taxon>Acinetobacter</taxon>
    </lineage>
</organism>
<evidence type="ECO:0000313" key="1">
    <source>
        <dbReference type="EMBL" id="ENW18279.1"/>
    </source>
</evidence>